<dbReference type="OrthoDB" id="412781at2759"/>
<dbReference type="InterPro" id="IPR052757">
    <property type="entry name" value="Ribosomal_protein_S1"/>
</dbReference>
<feature type="domain" description="S1 motif" evidence="1">
    <location>
        <begin position="186"/>
        <end position="260"/>
    </location>
</feature>
<proteinExistence type="predicted"/>
<dbReference type="Proteomes" id="UP001153555">
    <property type="component" value="Unassembled WGS sequence"/>
</dbReference>
<evidence type="ECO:0000259" key="1">
    <source>
        <dbReference type="PROSITE" id="PS50126"/>
    </source>
</evidence>
<organism evidence="2 3">
    <name type="scientific">Striga hermonthica</name>
    <name type="common">Purple witchweed</name>
    <name type="synonym">Buchnera hermonthica</name>
    <dbReference type="NCBI Taxonomy" id="68872"/>
    <lineage>
        <taxon>Eukaryota</taxon>
        <taxon>Viridiplantae</taxon>
        <taxon>Streptophyta</taxon>
        <taxon>Embryophyta</taxon>
        <taxon>Tracheophyta</taxon>
        <taxon>Spermatophyta</taxon>
        <taxon>Magnoliopsida</taxon>
        <taxon>eudicotyledons</taxon>
        <taxon>Gunneridae</taxon>
        <taxon>Pentapetalae</taxon>
        <taxon>asterids</taxon>
        <taxon>lamiids</taxon>
        <taxon>Lamiales</taxon>
        <taxon>Orobanchaceae</taxon>
        <taxon>Buchnereae</taxon>
        <taxon>Striga</taxon>
    </lineage>
</organism>
<dbReference type="InterPro" id="IPR003029">
    <property type="entry name" value="S1_domain"/>
</dbReference>
<accession>A0A9N7RPS6</accession>
<sequence length="382" mass="41873">MHLLTAPSVAGGFSFLANFSNSVSASEIPLIGTPLNLSCSLPSNKRPASLSALKVSVSSGSSTTTVDGLDQSLRLEDARRARTLADWKSVVSLLHEGSVVQGKVEGYNNGGLVIRIYSLWGFLPYLQLSPSHSCKEPHKTFTEIARSLVGSLIPLKVIKADEVNQQLIFSEKEANWSIFYPQLEIGDIFHARVGSVDKFGAFLRLRFPDGLYHLSGRVHVSEVSWDLVQDVRDVLAVGDEVRAKIVHIDRKKPLIKLSIKQLFEDPLRETFDKVIPQDISAVPDALDESALVTIEPLPGLDTIIEELLKEDGIDGVKISGQRCEKSVLSQDLQLWLTNALPSGGQYTLLARAGSQVLELQLTTYLDLDGIKSALEQVLKRVP</sequence>
<dbReference type="PROSITE" id="PS50126">
    <property type="entry name" value="S1"/>
    <property type="match status" value="2"/>
</dbReference>
<dbReference type="GO" id="GO:0003676">
    <property type="term" value="F:nucleic acid binding"/>
    <property type="evidence" value="ECO:0007669"/>
    <property type="project" value="InterPro"/>
</dbReference>
<dbReference type="InterPro" id="IPR012340">
    <property type="entry name" value="NA-bd_OB-fold"/>
</dbReference>
<dbReference type="PANTHER" id="PTHR47559:SF1">
    <property type="entry name" value="OS03G0844900 PROTEIN"/>
    <property type="match status" value="1"/>
</dbReference>
<protein>
    <submittedName>
        <fullName evidence="2">Nucleic acid-binding proteins superfamily</fullName>
    </submittedName>
</protein>
<dbReference type="Pfam" id="PF00575">
    <property type="entry name" value="S1"/>
    <property type="match status" value="1"/>
</dbReference>
<reference evidence="2" key="1">
    <citation type="submission" date="2019-12" db="EMBL/GenBank/DDBJ databases">
        <authorList>
            <person name="Scholes J."/>
        </authorList>
    </citation>
    <scope>NUCLEOTIDE SEQUENCE</scope>
</reference>
<dbReference type="Gene3D" id="2.40.50.140">
    <property type="entry name" value="Nucleic acid-binding proteins"/>
    <property type="match status" value="2"/>
</dbReference>
<evidence type="ECO:0000313" key="2">
    <source>
        <dbReference type="EMBL" id="CAA0839392.1"/>
    </source>
</evidence>
<comment type="caution">
    <text evidence="2">The sequence shown here is derived from an EMBL/GenBank/DDBJ whole genome shotgun (WGS) entry which is preliminary data.</text>
</comment>
<dbReference type="SUPFAM" id="SSF50249">
    <property type="entry name" value="Nucleic acid-binding proteins"/>
    <property type="match status" value="2"/>
</dbReference>
<dbReference type="SMART" id="SM00316">
    <property type="entry name" value="S1"/>
    <property type="match status" value="2"/>
</dbReference>
<gene>
    <name evidence="2" type="ORF">SHERM_05960</name>
</gene>
<evidence type="ECO:0000313" key="3">
    <source>
        <dbReference type="Proteomes" id="UP001153555"/>
    </source>
</evidence>
<dbReference type="PANTHER" id="PTHR47559">
    <property type="entry name" value="OS03G0844900 PROTEIN"/>
    <property type="match status" value="1"/>
</dbReference>
<feature type="domain" description="S1 motif" evidence="1">
    <location>
        <begin position="97"/>
        <end position="172"/>
    </location>
</feature>
<dbReference type="EMBL" id="CACSLK010031421">
    <property type="protein sequence ID" value="CAA0839392.1"/>
    <property type="molecule type" value="Genomic_DNA"/>
</dbReference>
<name>A0A9N7RPS6_STRHE</name>
<dbReference type="AlphaFoldDB" id="A0A9N7RPS6"/>
<keyword evidence="3" id="KW-1185">Reference proteome</keyword>